<feature type="region of interest" description="Disordered" evidence="1">
    <location>
        <begin position="1"/>
        <end position="29"/>
    </location>
</feature>
<reference evidence="2" key="1">
    <citation type="journal article" date="2014" name="Int. J. Syst. Evol. Microbiol.">
        <title>Complete genome sequence of Corynebacterium casei LMG S-19264T (=DSM 44701T), isolated from a smear-ripened cheese.</title>
        <authorList>
            <consortium name="US DOE Joint Genome Institute (JGI-PGF)"/>
            <person name="Walter F."/>
            <person name="Albersmeier A."/>
            <person name="Kalinowski J."/>
            <person name="Ruckert C."/>
        </authorList>
    </citation>
    <scope>NUCLEOTIDE SEQUENCE</scope>
    <source>
        <strain evidence="2">JCM 13064</strain>
    </source>
</reference>
<comment type="caution">
    <text evidence="2">The sequence shown here is derived from an EMBL/GenBank/DDBJ whole genome shotgun (WGS) entry which is preliminary data.</text>
</comment>
<keyword evidence="3" id="KW-1185">Reference proteome</keyword>
<organism evidence="2 3">
    <name type="scientific">Sphaerisporangium melleum</name>
    <dbReference type="NCBI Taxonomy" id="321316"/>
    <lineage>
        <taxon>Bacteria</taxon>
        <taxon>Bacillati</taxon>
        <taxon>Actinomycetota</taxon>
        <taxon>Actinomycetes</taxon>
        <taxon>Streptosporangiales</taxon>
        <taxon>Streptosporangiaceae</taxon>
        <taxon>Sphaerisporangium</taxon>
    </lineage>
</organism>
<dbReference type="Proteomes" id="UP000645217">
    <property type="component" value="Unassembled WGS sequence"/>
</dbReference>
<dbReference type="AlphaFoldDB" id="A0A917RDH0"/>
<gene>
    <name evidence="2" type="ORF">GCM10007964_48400</name>
</gene>
<dbReference type="EMBL" id="BMNT01000028">
    <property type="protein sequence ID" value="GGL00666.1"/>
    <property type="molecule type" value="Genomic_DNA"/>
</dbReference>
<evidence type="ECO:0000313" key="2">
    <source>
        <dbReference type="EMBL" id="GGL00666.1"/>
    </source>
</evidence>
<sequence length="90" mass="9937">MGHLPVRESDFQTRPRASDPAGSYDVSGAGRSTLPATCAFVRTVIFLSPKYDEWPRTGTRALMVPAEARPNRPARRRGPAVRSAMNDRKP</sequence>
<proteinExistence type="predicted"/>
<name>A0A917RDH0_9ACTN</name>
<reference evidence="2" key="2">
    <citation type="submission" date="2020-09" db="EMBL/GenBank/DDBJ databases">
        <authorList>
            <person name="Sun Q."/>
            <person name="Ohkuma M."/>
        </authorList>
    </citation>
    <scope>NUCLEOTIDE SEQUENCE</scope>
    <source>
        <strain evidence="2">JCM 13064</strain>
    </source>
</reference>
<evidence type="ECO:0000256" key="1">
    <source>
        <dbReference type="SAM" id="MobiDB-lite"/>
    </source>
</evidence>
<accession>A0A917RDH0</accession>
<feature type="region of interest" description="Disordered" evidence="1">
    <location>
        <begin position="65"/>
        <end position="90"/>
    </location>
</feature>
<feature type="compositionally biased region" description="Basic and acidic residues" evidence="1">
    <location>
        <begin position="1"/>
        <end position="17"/>
    </location>
</feature>
<protein>
    <submittedName>
        <fullName evidence="2">Uncharacterized protein</fullName>
    </submittedName>
</protein>
<evidence type="ECO:0000313" key="3">
    <source>
        <dbReference type="Proteomes" id="UP000645217"/>
    </source>
</evidence>